<dbReference type="OMA" id="LAYNNEC"/>
<dbReference type="GO" id="GO:0005739">
    <property type="term" value="C:mitochondrion"/>
    <property type="evidence" value="ECO:0007669"/>
    <property type="project" value="TreeGrafter"/>
</dbReference>
<dbReference type="PROSITE" id="PS51375">
    <property type="entry name" value="PPR"/>
    <property type="match status" value="5"/>
</dbReference>
<feature type="repeat" description="PPR" evidence="3">
    <location>
        <begin position="288"/>
        <end position="322"/>
    </location>
</feature>
<dbReference type="Pfam" id="PF20431">
    <property type="entry name" value="E_motif"/>
    <property type="match status" value="1"/>
</dbReference>
<feature type="compositionally biased region" description="Polar residues" evidence="4">
    <location>
        <begin position="50"/>
        <end position="60"/>
    </location>
</feature>
<dbReference type="FunFam" id="1.25.40.10:FF:000344">
    <property type="entry name" value="Pentatricopeptide repeat-containing protein"/>
    <property type="match status" value="1"/>
</dbReference>
<dbReference type="OrthoDB" id="1848122at2759"/>
<evidence type="ECO:0000313" key="6">
    <source>
        <dbReference type="EnsemblPlants" id="cds.evm.model.05.391"/>
    </source>
</evidence>
<evidence type="ECO:0000256" key="2">
    <source>
        <dbReference type="ARBA" id="ARBA00022737"/>
    </source>
</evidence>
<proteinExistence type="inferred from homology"/>
<dbReference type="Gramene" id="evm.model.05.391">
    <property type="protein sequence ID" value="cds.evm.model.05.391"/>
    <property type="gene ID" value="evm.TU.05.391"/>
</dbReference>
<dbReference type="EnsemblPlants" id="evm.model.05.391">
    <property type="protein sequence ID" value="cds.evm.model.05.391"/>
    <property type="gene ID" value="evm.TU.05.391"/>
</dbReference>
<dbReference type="NCBIfam" id="TIGR00756">
    <property type="entry name" value="PPR"/>
    <property type="match status" value="3"/>
</dbReference>
<dbReference type="GO" id="GO:0009451">
    <property type="term" value="P:RNA modification"/>
    <property type="evidence" value="ECO:0007669"/>
    <property type="project" value="InterPro"/>
</dbReference>
<dbReference type="Pfam" id="PF13041">
    <property type="entry name" value="PPR_2"/>
    <property type="match status" value="5"/>
</dbReference>
<dbReference type="Pfam" id="PF01535">
    <property type="entry name" value="PPR"/>
    <property type="match status" value="2"/>
</dbReference>
<dbReference type="FunFam" id="1.25.40.10:FF:000285">
    <property type="entry name" value="Pentatricopeptide repeat-containing protein, chloroplastic"/>
    <property type="match status" value="1"/>
</dbReference>
<evidence type="ECO:0000256" key="4">
    <source>
        <dbReference type="SAM" id="MobiDB-lite"/>
    </source>
</evidence>
<comment type="similarity">
    <text evidence="1">Belongs to the PPR family. PCMP-H subfamily.</text>
</comment>
<dbReference type="InterPro" id="IPR046960">
    <property type="entry name" value="PPR_At4g14850-like_plant"/>
</dbReference>
<dbReference type="EMBL" id="UZAU01000419">
    <property type="status" value="NOT_ANNOTATED_CDS"/>
    <property type="molecule type" value="Genomic_DNA"/>
</dbReference>
<dbReference type="Gene3D" id="1.25.40.10">
    <property type="entry name" value="Tetratricopeptide repeat domain"/>
    <property type="match status" value="6"/>
</dbReference>
<feature type="domain" description="DYW" evidence="5">
    <location>
        <begin position="918"/>
        <end position="985"/>
    </location>
</feature>
<reference evidence="6" key="1">
    <citation type="submission" date="2018-11" db="EMBL/GenBank/DDBJ databases">
        <authorList>
            <person name="Grassa J C."/>
        </authorList>
    </citation>
    <scope>NUCLEOTIDE SEQUENCE [LARGE SCALE GENOMIC DNA]</scope>
</reference>
<dbReference type="InterPro" id="IPR002885">
    <property type="entry name" value="PPR_rpt"/>
</dbReference>
<feature type="repeat" description="PPR" evidence="3">
    <location>
        <begin position="187"/>
        <end position="221"/>
    </location>
</feature>
<protein>
    <recommendedName>
        <fullName evidence="5">DYW domain-containing protein</fullName>
    </recommendedName>
</protein>
<feature type="repeat" description="PPR" evidence="3">
    <location>
        <begin position="490"/>
        <end position="524"/>
    </location>
</feature>
<evidence type="ECO:0000256" key="1">
    <source>
        <dbReference type="ARBA" id="ARBA00006643"/>
    </source>
</evidence>
<evidence type="ECO:0000259" key="5">
    <source>
        <dbReference type="Pfam" id="PF14432"/>
    </source>
</evidence>
<sequence length="1003" mass="112830">MAKRSHMVLESWPPLMANVATSNNDRTNSSDRGNSKAQGGRAQHDGVQMPQLNKNRENSNASPIYFNRNLSIRLNDHNYLLWRQQTESINKMCKVKDHQLLRTLLKLKVNNTLFNKNETQCFEETCLRIVSSCNSQSLEQGLCVHTPLIKLGLQGNMLLSNNLLSLYAKCFGPQQAHYLFDEMPYRDVVTWTGLLSAYSRADKHCMTLELFDSMIASGETPNEFTFSSVLRSCSALGEFYLGTHIHNYIVKLGLETNTVLLTSLIDFYAKCGYTEEAHNVFRNMDKGNTITWTTMISSLLQAQNWSLALKHYIDMINAQIPPNEFTFVKLLEASCYLESHYGKLLHAHLITRGITLSLMLKTALVNMYSSSKRMKDAIKVLHLTPEYDVVLWTSVISGYTNDLKIKEVVSAMQEMEILGIKPNSFTYTNILKACATVLLFELGKQIHSLAFRTGLEANVSVGNALVEMYMKCSNFVEDGFRVFRGITSPNVISWTSLIAGFADHGFERDSFQFFLQMQAMGVEPNSYTLVVLLRACSTDKSISRMLKLHGYILKAKAFSDVMVGNALVDTYASVGMVNDSWKVTKRLKHRDIITYTNLVARMNKLGNHQMVLNVIKHMKDDEIEMDGFSLSSFLSASAALAAVKIGKQLHCYSIKSGFSSWTSVSNSLVDLYWKCGYAEDGYRAFREISDPDVISWNGLISGLASNGYINSALSALEDMRLAGLKPDSITFLSILFACSRGGLVDLGLDYFHSMRNKHGITPELGHYACLVDLLGRAGQLEDALEVIDNMPFKPDPLIYKTLLGSCKLHGNLTLAEDMARRGLELDPSDPVFYTVLANLYDELGRSNLGKKTRQLMEDRGVRKNPGQCCIENGNKVHIFDAGDRSHPQMTDIHDKILSLTKELKRQGYTLQDTEGSSYHSEKLAVVFGLLNTPSKATIHISKDIRICSECHDFIMLLTRFIDRDVIFRDGNRIHAFKRGECSCRACYQHSFHEKKMYSAALLG</sequence>
<dbReference type="InterPro" id="IPR011990">
    <property type="entry name" value="TPR-like_helical_dom_sf"/>
</dbReference>
<dbReference type="Pfam" id="PF14432">
    <property type="entry name" value="DYW_deaminase"/>
    <property type="match status" value="1"/>
</dbReference>
<dbReference type="PANTHER" id="PTHR24015">
    <property type="entry name" value="OS07G0578800 PROTEIN-RELATED"/>
    <property type="match status" value="1"/>
</dbReference>
<dbReference type="FunFam" id="1.25.40.10:FF:001224">
    <property type="entry name" value="Pentatricopeptide repeat-containing protein chloroplastic"/>
    <property type="match status" value="1"/>
</dbReference>
<name>A0A803PQ95_CANSA</name>
<dbReference type="InterPro" id="IPR032867">
    <property type="entry name" value="DYW_dom"/>
</dbReference>
<dbReference type="Proteomes" id="UP000596661">
    <property type="component" value="Chromosome 5"/>
</dbReference>
<feature type="compositionally biased region" description="Polar residues" evidence="4">
    <location>
        <begin position="19"/>
        <end position="37"/>
    </location>
</feature>
<keyword evidence="7" id="KW-1185">Reference proteome</keyword>
<dbReference type="GO" id="GO:0003723">
    <property type="term" value="F:RNA binding"/>
    <property type="evidence" value="ECO:0007669"/>
    <property type="project" value="InterPro"/>
</dbReference>
<dbReference type="AlphaFoldDB" id="A0A803PQ95"/>
<organism evidence="6 7">
    <name type="scientific">Cannabis sativa</name>
    <name type="common">Hemp</name>
    <name type="synonym">Marijuana</name>
    <dbReference type="NCBI Taxonomy" id="3483"/>
    <lineage>
        <taxon>Eukaryota</taxon>
        <taxon>Viridiplantae</taxon>
        <taxon>Streptophyta</taxon>
        <taxon>Embryophyta</taxon>
        <taxon>Tracheophyta</taxon>
        <taxon>Spermatophyta</taxon>
        <taxon>Magnoliopsida</taxon>
        <taxon>eudicotyledons</taxon>
        <taxon>Gunneridae</taxon>
        <taxon>Pentapetalae</taxon>
        <taxon>rosids</taxon>
        <taxon>fabids</taxon>
        <taxon>Rosales</taxon>
        <taxon>Cannabaceae</taxon>
        <taxon>Cannabis</taxon>
    </lineage>
</organism>
<dbReference type="SUPFAM" id="SSF48452">
    <property type="entry name" value="TPR-like"/>
    <property type="match status" value="1"/>
</dbReference>
<dbReference type="InterPro" id="IPR046848">
    <property type="entry name" value="E_motif"/>
</dbReference>
<dbReference type="PANTHER" id="PTHR24015:SF1726">
    <property type="entry name" value="OS03G0861900 PROTEIN"/>
    <property type="match status" value="1"/>
</dbReference>
<reference evidence="6" key="2">
    <citation type="submission" date="2021-03" db="UniProtKB">
        <authorList>
            <consortium name="EnsemblPlants"/>
        </authorList>
    </citation>
    <scope>IDENTIFICATION</scope>
</reference>
<keyword evidence="2" id="KW-0677">Repeat</keyword>
<dbReference type="GO" id="GO:0008270">
    <property type="term" value="F:zinc ion binding"/>
    <property type="evidence" value="ECO:0007669"/>
    <property type="project" value="InterPro"/>
</dbReference>
<feature type="region of interest" description="Disordered" evidence="4">
    <location>
        <begin position="16"/>
        <end position="60"/>
    </location>
</feature>
<accession>A0A803PQ95</accession>
<feature type="repeat" description="PPR" evidence="3">
    <location>
        <begin position="388"/>
        <end position="422"/>
    </location>
</feature>
<evidence type="ECO:0000313" key="7">
    <source>
        <dbReference type="Proteomes" id="UP000596661"/>
    </source>
</evidence>
<feature type="repeat" description="PPR" evidence="3">
    <location>
        <begin position="692"/>
        <end position="726"/>
    </location>
</feature>
<evidence type="ECO:0000256" key="3">
    <source>
        <dbReference type="PROSITE-ProRule" id="PRU00708"/>
    </source>
</evidence>
<dbReference type="FunFam" id="1.25.40.10:FF:001093">
    <property type="entry name" value="Pentatricopeptide repeat-containing protein At2g34400"/>
    <property type="match status" value="1"/>
</dbReference>